<organism evidence="2 3">
    <name type="scientific">Burkholderia cenocepacia</name>
    <dbReference type="NCBI Taxonomy" id="95486"/>
    <lineage>
        <taxon>Bacteria</taxon>
        <taxon>Pseudomonadati</taxon>
        <taxon>Pseudomonadota</taxon>
        <taxon>Betaproteobacteria</taxon>
        <taxon>Burkholderiales</taxon>
        <taxon>Burkholderiaceae</taxon>
        <taxon>Burkholderia</taxon>
        <taxon>Burkholderia cepacia complex</taxon>
    </lineage>
</organism>
<keyword evidence="3" id="KW-1185">Reference proteome</keyword>
<protein>
    <submittedName>
        <fullName evidence="2">Uncharacterized protein</fullName>
    </submittedName>
</protein>
<evidence type="ECO:0000256" key="1">
    <source>
        <dbReference type="SAM" id="MobiDB-lite"/>
    </source>
</evidence>
<gene>
    <name evidence="2" type="ORF">DM39_6687</name>
</gene>
<feature type="compositionally biased region" description="Basic and acidic residues" evidence="1">
    <location>
        <begin position="1"/>
        <end position="19"/>
    </location>
</feature>
<reference evidence="2 3" key="1">
    <citation type="submission" date="2014-05" db="EMBL/GenBank/DDBJ databases">
        <authorList>
            <person name="Bishop-Lilly K.A."/>
            <person name="Broomall S.M."/>
            <person name="Chain P.S."/>
            <person name="Chertkov O."/>
            <person name="Coyne S.R."/>
            <person name="Daligault H.E."/>
            <person name="Davenport K.W."/>
            <person name="Erkkila T."/>
            <person name="Frey K.G."/>
            <person name="Gibbons H.S."/>
            <person name="Gu W."/>
            <person name="Jaissle J."/>
            <person name="Johnson S.L."/>
            <person name="Koroleva G.I."/>
            <person name="Ladner J.T."/>
            <person name="Lo C.-C."/>
            <person name="Minogue T.D."/>
            <person name="Munk C."/>
            <person name="Palacios G.F."/>
            <person name="Redden C.L."/>
            <person name="Rosenzweig C.N."/>
            <person name="Scholz M.B."/>
            <person name="Teshima H."/>
            <person name="Xu Y."/>
        </authorList>
    </citation>
    <scope>NUCLEOTIDE SEQUENCE [LARGE SCALE GENOMIC DNA]</scope>
    <source>
        <strain evidence="2 3">DDS 22E-1</strain>
    </source>
</reference>
<dbReference type="EMBL" id="CP007782">
    <property type="protein sequence ID" value="AIO31045.1"/>
    <property type="molecule type" value="Genomic_DNA"/>
</dbReference>
<sequence>MVRAVEPRMGDDAAADARTRRTASRTPLFQAPGHDAGQGRSGSIPVRAGSRLTRRSAFAEAHESGMHRRGRYAGNGLSRITSGAPCRYRFSRRMATLAIAPESDIDAGGIAAFRHRAALRGAARFIVVNRSCCLSMNRIDGKTALDDIEVRNIARCILAVCDDVRLNHIGHVRSRGKRIAQHAQRKRTMAQRRGRPCAVGCVHIDLQSRTHRAEKRESA</sequence>
<dbReference type="KEGG" id="bcen:DM39_6687"/>
<dbReference type="Proteomes" id="UP000029413">
    <property type="component" value="Chromosome 3"/>
</dbReference>
<proteinExistence type="predicted"/>
<feature type="region of interest" description="Disordered" evidence="1">
    <location>
        <begin position="1"/>
        <end position="46"/>
    </location>
</feature>
<evidence type="ECO:0000313" key="3">
    <source>
        <dbReference type="Proteomes" id="UP000029413"/>
    </source>
</evidence>
<evidence type="ECO:0000313" key="2">
    <source>
        <dbReference type="EMBL" id="AIO31045.1"/>
    </source>
</evidence>
<name>A0AAN0RNN9_9BURK</name>
<accession>A0AAN0RNN9</accession>
<dbReference type="AlphaFoldDB" id="A0AAN0RNN9"/>